<evidence type="ECO:0000256" key="10">
    <source>
        <dbReference type="PIRSR" id="PIRSR005096-2"/>
    </source>
</evidence>
<dbReference type="RefSeq" id="WP_083210057.1">
    <property type="nucleotide sequence ID" value="NZ_VWXL01000095.1"/>
</dbReference>
<dbReference type="Proteomes" id="UP000469440">
    <property type="component" value="Unassembled WGS sequence"/>
</dbReference>
<comment type="pathway">
    <text evidence="2 8">Carbohydrate metabolism; hexose metabolism.</text>
</comment>
<dbReference type="GO" id="GO:0033499">
    <property type="term" value="P:galactose catabolic process via UDP-galactose, Leloir pathway"/>
    <property type="evidence" value="ECO:0007669"/>
    <property type="project" value="TreeGrafter"/>
</dbReference>
<dbReference type="InterPro" id="IPR014718">
    <property type="entry name" value="GH-type_carb-bd"/>
</dbReference>
<feature type="active site" description="Proton acceptor" evidence="9">
    <location>
        <position position="314"/>
    </location>
</feature>
<feature type="binding site" evidence="10">
    <location>
        <position position="250"/>
    </location>
    <ligand>
        <name>beta-D-galactose</name>
        <dbReference type="ChEBI" id="CHEBI:27667"/>
    </ligand>
</feature>
<keyword evidence="7 8" id="KW-0119">Carbohydrate metabolism</keyword>
<accession>A0A6N8I2Q5</accession>
<dbReference type="GO" id="GO:0004034">
    <property type="term" value="F:aldose 1-epimerase activity"/>
    <property type="evidence" value="ECO:0007669"/>
    <property type="project" value="UniProtKB-EC"/>
</dbReference>
<evidence type="ECO:0000256" key="5">
    <source>
        <dbReference type="ARBA" id="ARBA00014165"/>
    </source>
</evidence>
<dbReference type="GO" id="GO:0006006">
    <property type="term" value="P:glucose metabolic process"/>
    <property type="evidence" value="ECO:0007669"/>
    <property type="project" value="TreeGrafter"/>
</dbReference>
<dbReference type="InterPro" id="IPR011013">
    <property type="entry name" value="Gal_mutarotase_sf_dom"/>
</dbReference>
<gene>
    <name evidence="12" type="primary">mro</name>
    <name evidence="12" type="ORF">CAFE_31600</name>
</gene>
<evidence type="ECO:0000313" key="13">
    <source>
        <dbReference type="Proteomes" id="UP000469440"/>
    </source>
</evidence>
<dbReference type="InterPro" id="IPR008183">
    <property type="entry name" value="Aldose_1/G6P_1-epimerase"/>
</dbReference>
<evidence type="ECO:0000313" key="12">
    <source>
        <dbReference type="EMBL" id="MVB12421.1"/>
    </source>
</evidence>
<evidence type="ECO:0000256" key="9">
    <source>
        <dbReference type="PIRSR" id="PIRSR005096-1"/>
    </source>
</evidence>
<dbReference type="EMBL" id="VWXL01000095">
    <property type="protein sequence ID" value="MVB12421.1"/>
    <property type="molecule type" value="Genomic_DNA"/>
</dbReference>
<organism evidence="12 13">
    <name type="scientific">Caproicibacter fermentans</name>
    <dbReference type="NCBI Taxonomy" id="2576756"/>
    <lineage>
        <taxon>Bacteria</taxon>
        <taxon>Bacillati</taxon>
        <taxon>Bacillota</taxon>
        <taxon>Clostridia</taxon>
        <taxon>Eubacteriales</taxon>
        <taxon>Acutalibacteraceae</taxon>
        <taxon>Caproicibacter</taxon>
    </lineage>
</organism>
<evidence type="ECO:0000256" key="3">
    <source>
        <dbReference type="ARBA" id="ARBA00006206"/>
    </source>
</evidence>
<dbReference type="OrthoDB" id="9779408at2"/>
<evidence type="ECO:0000256" key="2">
    <source>
        <dbReference type="ARBA" id="ARBA00005028"/>
    </source>
</evidence>
<feature type="binding site" evidence="11">
    <location>
        <begin position="178"/>
        <end position="180"/>
    </location>
    <ligand>
        <name>beta-D-galactose</name>
        <dbReference type="ChEBI" id="CHEBI:27667"/>
    </ligand>
</feature>
<dbReference type="CDD" id="cd09019">
    <property type="entry name" value="galactose_mutarotase_like"/>
    <property type="match status" value="1"/>
</dbReference>
<dbReference type="EC" id="5.1.3.3" evidence="4 8"/>
<dbReference type="GO" id="GO:0030246">
    <property type="term" value="F:carbohydrate binding"/>
    <property type="evidence" value="ECO:0007669"/>
    <property type="project" value="InterPro"/>
</dbReference>
<comment type="caution">
    <text evidence="12">The sequence shown here is derived from an EMBL/GenBank/DDBJ whole genome shotgun (WGS) entry which is preliminary data.</text>
</comment>
<dbReference type="PANTHER" id="PTHR10091:SF0">
    <property type="entry name" value="GALACTOSE MUTAROTASE"/>
    <property type="match status" value="1"/>
</dbReference>
<dbReference type="PROSITE" id="PS00545">
    <property type="entry name" value="ALDOSE_1_EPIMERASE"/>
    <property type="match status" value="1"/>
</dbReference>
<evidence type="ECO:0000256" key="6">
    <source>
        <dbReference type="ARBA" id="ARBA00023235"/>
    </source>
</evidence>
<evidence type="ECO:0000256" key="1">
    <source>
        <dbReference type="ARBA" id="ARBA00001614"/>
    </source>
</evidence>
<evidence type="ECO:0000256" key="7">
    <source>
        <dbReference type="ARBA" id="ARBA00023277"/>
    </source>
</evidence>
<keyword evidence="6 8" id="KW-0413">Isomerase</keyword>
<dbReference type="SUPFAM" id="SSF74650">
    <property type="entry name" value="Galactose mutarotase-like"/>
    <property type="match status" value="1"/>
</dbReference>
<name>A0A6N8I2Q5_9FIRM</name>
<dbReference type="Pfam" id="PF01263">
    <property type="entry name" value="Aldose_epim"/>
    <property type="match status" value="1"/>
</dbReference>
<dbReference type="InterPro" id="IPR018052">
    <property type="entry name" value="Ald1_epimerase_CS"/>
</dbReference>
<dbReference type="InterPro" id="IPR047215">
    <property type="entry name" value="Galactose_mutarotase-like"/>
</dbReference>
<comment type="catalytic activity">
    <reaction evidence="1 8">
        <text>alpha-D-glucose = beta-D-glucose</text>
        <dbReference type="Rhea" id="RHEA:10264"/>
        <dbReference type="ChEBI" id="CHEBI:15903"/>
        <dbReference type="ChEBI" id="CHEBI:17925"/>
        <dbReference type="EC" id="5.1.3.3"/>
    </reaction>
</comment>
<reference evidence="12 13" key="1">
    <citation type="submission" date="2019-09" db="EMBL/GenBank/DDBJ databases">
        <title>Genome sequence of Clostridium sp. EA1.</title>
        <authorList>
            <person name="Poehlein A."/>
            <person name="Bengelsdorf F.R."/>
            <person name="Daniel R."/>
        </authorList>
    </citation>
    <scope>NUCLEOTIDE SEQUENCE [LARGE SCALE GENOMIC DNA]</scope>
    <source>
        <strain evidence="12 13">EA1</strain>
    </source>
</reference>
<dbReference type="Gene3D" id="2.70.98.10">
    <property type="match status" value="1"/>
</dbReference>
<sequence>MEKLEIGRLSNGRPVEKVSLKSKNGMTGEFLNYGCRIVRLTVPNRDGVFENVVLGHDSLAEYEAPGDVQGAVIGRFANRIAGGEFTVGGKSYHLAKNEGNNTLHSSSAGFQNRLWQVKETTDGGEPSVTFSLLSPDGDGGFPGNLRAEVTYTLTEDRSLRIDYRAETDAETPLNLTNHSYFNITGNAAKDVLGMELRVFSDAMTEADGGLIPTGRLLPVEGTPFDFRSAVPIGSQIGEPDPFLVLCGGYDVNYALNGPEGIKKAAELFDPQSGRVMLVMTDLPGIQVYTANSFAPGTVGFGGIKYQPHHAVCLETQYFPDSPHRPDFPYRNLVPGQRFHSATIFRFECR</sequence>
<keyword evidence="13" id="KW-1185">Reference proteome</keyword>
<feature type="active site" description="Proton donor" evidence="9">
    <location>
        <position position="178"/>
    </location>
</feature>
<evidence type="ECO:0000256" key="4">
    <source>
        <dbReference type="ARBA" id="ARBA00013185"/>
    </source>
</evidence>
<evidence type="ECO:0000256" key="8">
    <source>
        <dbReference type="PIRNR" id="PIRNR005096"/>
    </source>
</evidence>
<comment type="similarity">
    <text evidence="3 8">Belongs to the aldose epimerase family.</text>
</comment>
<dbReference type="UniPathway" id="UPA00242"/>
<protein>
    <recommendedName>
        <fullName evidence="5 8">Aldose 1-epimerase</fullName>
        <ecNumber evidence="4 8">5.1.3.3</ecNumber>
    </recommendedName>
</protein>
<dbReference type="PANTHER" id="PTHR10091">
    <property type="entry name" value="ALDOSE-1-EPIMERASE"/>
    <property type="match status" value="1"/>
</dbReference>
<evidence type="ECO:0000256" key="11">
    <source>
        <dbReference type="PIRSR" id="PIRSR005096-3"/>
    </source>
</evidence>
<dbReference type="AlphaFoldDB" id="A0A6N8I2Q5"/>
<dbReference type="InterPro" id="IPR015443">
    <property type="entry name" value="Aldose_1-epimerase"/>
</dbReference>
<dbReference type="PIRSF" id="PIRSF005096">
    <property type="entry name" value="GALM"/>
    <property type="match status" value="1"/>
</dbReference>
<proteinExistence type="inferred from homology"/>
<feature type="binding site" evidence="11">
    <location>
        <begin position="78"/>
        <end position="79"/>
    </location>
    <ligand>
        <name>beta-D-galactose</name>
        <dbReference type="ChEBI" id="CHEBI:27667"/>
    </ligand>
</feature>
<dbReference type="NCBIfam" id="NF008277">
    <property type="entry name" value="PRK11055.1"/>
    <property type="match status" value="1"/>
</dbReference>